<proteinExistence type="predicted"/>
<dbReference type="AlphaFoldDB" id="A0A9N7TXK8"/>
<organism evidence="1 2">
    <name type="scientific">Pleuronectes platessa</name>
    <name type="common">European plaice</name>
    <dbReference type="NCBI Taxonomy" id="8262"/>
    <lineage>
        <taxon>Eukaryota</taxon>
        <taxon>Metazoa</taxon>
        <taxon>Chordata</taxon>
        <taxon>Craniata</taxon>
        <taxon>Vertebrata</taxon>
        <taxon>Euteleostomi</taxon>
        <taxon>Actinopterygii</taxon>
        <taxon>Neopterygii</taxon>
        <taxon>Teleostei</taxon>
        <taxon>Neoteleostei</taxon>
        <taxon>Acanthomorphata</taxon>
        <taxon>Carangaria</taxon>
        <taxon>Pleuronectiformes</taxon>
        <taxon>Pleuronectoidei</taxon>
        <taxon>Pleuronectidae</taxon>
        <taxon>Pleuronectes</taxon>
    </lineage>
</organism>
<name>A0A9N7TXK8_PLEPL</name>
<reference evidence="1" key="1">
    <citation type="submission" date="2020-03" db="EMBL/GenBank/DDBJ databases">
        <authorList>
            <person name="Weist P."/>
        </authorList>
    </citation>
    <scope>NUCLEOTIDE SEQUENCE</scope>
</reference>
<comment type="caution">
    <text evidence="1">The sequence shown here is derived from an EMBL/GenBank/DDBJ whole genome shotgun (WGS) entry which is preliminary data.</text>
</comment>
<dbReference type="Proteomes" id="UP001153269">
    <property type="component" value="Unassembled WGS sequence"/>
</dbReference>
<keyword evidence="2" id="KW-1185">Reference proteome</keyword>
<gene>
    <name evidence="1" type="ORF">PLEPLA_LOCUS7334</name>
</gene>
<evidence type="ECO:0000313" key="1">
    <source>
        <dbReference type="EMBL" id="CAB1419503.1"/>
    </source>
</evidence>
<sequence length="189" mass="21326">MYMSRVHEPGARLPTHVTRRVVVLVPSGLIDTRRWCMTAKEKDSKISTWSMTFPVHQHSSSRKHSSSEAAGKISFDERQPPLHHLEQRGNTLQHVAQSCVVVLWLQRGNTLQHVAQSCVVVLWLQRGNTLQHVAQSCVVVLSLQRGNPLQHVAQSCVVVLWLQRGNTLQHVAQSWALMREVTGNLQKPS</sequence>
<accession>A0A9N7TXK8</accession>
<protein>
    <submittedName>
        <fullName evidence="1">Uncharacterized protein</fullName>
    </submittedName>
</protein>
<evidence type="ECO:0000313" key="2">
    <source>
        <dbReference type="Proteomes" id="UP001153269"/>
    </source>
</evidence>
<dbReference type="EMBL" id="CADEAL010000393">
    <property type="protein sequence ID" value="CAB1419503.1"/>
    <property type="molecule type" value="Genomic_DNA"/>
</dbReference>